<dbReference type="InterPro" id="IPR002401">
    <property type="entry name" value="Cyt_P450_E_grp-I"/>
</dbReference>
<feature type="transmembrane region" description="Helical" evidence="9">
    <location>
        <begin position="6"/>
        <end position="28"/>
    </location>
</feature>
<dbReference type="PRINTS" id="PR00385">
    <property type="entry name" value="P450"/>
</dbReference>
<proteinExistence type="evidence at transcript level"/>
<keyword evidence="7 8" id="KW-0349">Heme</keyword>
<sequence length="501" mass="56894">MAMMAFLYAVLSQMCSWTFPVIIAVVIYRWLRKPHPNFPPGPLGFPIIGVMPYMSKFGLDTIFEWSKTYGPVLFARFPANPTVFLNTYEVIQEAFSKQSTKFSGRPIMQLLYEVTNDTSGIISKDYGHEWKLQRKLGNKVFRGFLFGDRGFQTIVQQEAKLVIEQPKKKIDLPIHLNVELSKATANVISKVVIGKRFDEGDSQFQALLGSEKTMGDPKDAVLLQLNMMFPITGRFPPVKWAVKRSAKIHLDILDLMHDFVIERQNNFNPDNIQCFVDAYLFQQQNSNPKEAAIFSKHELHSIVKDLYFAGIETSSHTLSWAFLIILHDPECQMKIQTEIDCVIGKDMPGLNHRESMPYTCAFLQEVLRFRSVVPYGAPHLTNADAKLNGYYIPKGTTVMANIWGVHNDPKNWTKPEKFDPLRHIDGNGNFVLSPRVISFSVGQRRCLGELLARSELFIFLVTILQNLNISKDPSLNGLPSLKGVMSGFFVPSEHKIVLACR</sequence>
<dbReference type="EMBL" id="LR784306">
    <property type="protein sequence ID" value="CAB3235604.1"/>
    <property type="molecule type" value="mRNA"/>
</dbReference>
<evidence type="ECO:0000256" key="5">
    <source>
        <dbReference type="ARBA" id="ARBA00023004"/>
    </source>
</evidence>
<protein>
    <submittedName>
        <fullName evidence="10">Cytochrome P450 2C42-like</fullName>
    </submittedName>
</protein>
<feature type="binding site" description="axial binding residue" evidence="7">
    <location>
        <position position="446"/>
    </location>
    <ligand>
        <name>heme</name>
        <dbReference type="ChEBI" id="CHEBI:30413"/>
    </ligand>
    <ligandPart>
        <name>Fe</name>
        <dbReference type="ChEBI" id="CHEBI:18248"/>
    </ligandPart>
</feature>
<name>A0A6F9DB02_9ASCI</name>
<dbReference type="GO" id="GO:0006805">
    <property type="term" value="P:xenobiotic metabolic process"/>
    <property type="evidence" value="ECO:0007669"/>
    <property type="project" value="TreeGrafter"/>
</dbReference>
<dbReference type="PROSITE" id="PS00086">
    <property type="entry name" value="CYTOCHROME_P450"/>
    <property type="match status" value="1"/>
</dbReference>
<keyword evidence="3 7" id="KW-0479">Metal-binding</keyword>
<keyword evidence="9" id="KW-0812">Transmembrane</keyword>
<dbReference type="InterPro" id="IPR050182">
    <property type="entry name" value="Cytochrome_P450_fam2"/>
</dbReference>
<evidence type="ECO:0000313" key="10">
    <source>
        <dbReference type="EMBL" id="CAB3235604.1"/>
    </source>
</evidence>
<keyword evidence="5 7" id="KW-0408">Iron</keyword>
<keyword evidence="9" id="KW-1133">Transmembrane helix</keyword>
<dbReference type="InterPro" id="IPR017972">
    <property type="entry name" value="Cyt_P450_CS"/>
</dbReference>
<dbReference type="PANTHER" id="PTHR24300:SF397">
    <property type="entry name" value="CYTOCHROME P450 2U1"/>
    <property type="match status" value="1"/>
</dbReference>
<organism evidence="10">
    <name type="scientific">Phallusia mammillata</name>
    <dbReference type="NCBI Taxonomy" id="59560"/>
    <lineage>
        <taxon>Eukaryota</taxon>
        <taxon>Metazoa</taxon>
        <taxon>Chordata</taxon>
        <taxon>Tunicata</taxon>
        <taxon>Ascidiacea</taxon>
        <taxon>Phlebobranchia</taxon>
        <taxon>Ascidiidae</taxon>
        <taxon>Phallusia</taxon>
    </lineage>
</organism>
<reference evidence="10" key="1">
    <citation type="submission" date="2020-04" db="EMBL/GenBank/DDBJ databases">
        <authorList>
            <person name="Neveu A P."/>
        </authorList>
    </citation>
    <scope>NUCLEOTIDE SEQUENCE</scope>
    <source>
        <tissue evidence="10">Whole embryo</tissue>
    </source>
</reference>
<evidence type="ECO:0000256" key="7">
    <source>
        <dbReference type="PIRSR" id="PIRSR602401-1"/>
    </source>
</evidence>
<dbReference type="GO" id="GO:0016712">
    <property type="term" value="F:oxidoreductase activity, acting on paired donors, with incorporation or reduction of molecular oxygen, reduced flavin or flavoprotein as one donor, and incorporation of one atom of oxygen"/>
    <property type="evidence" value="ECO:0007669"/>
    <property type="project" value="TreeGrafter"/>
</dbReference>
<dbReference type="InterPro" id="IPR001128">
    <property type="entry name" value="Cyt_P450"/>
</dbReference>
<comment type="similarity">
    <text evidence="2 8">Belongs to the cytochrome P450 family.</text>
</comment>
<dbReference type="Pfam" id="PF00067">
    <property type="entry name" value="p450"/>
    <property type="match status" value="1"/>
</dbReference>
<dbReference type="PRINTS" id="PR00463">
    <property type="entry name" value="EP450I"/>
</dbReference>
<dbReference type="SUPFAM" id="SSF48264">
    <property type="entry name" value="Cytochrome P450"/>
    <property type="match status" value="1"/>
</dbReference>
<dbReference type="FunFam" id="1.10.630.10:FF:000036">
    <property type="entry name" value="CYtochrome P450 family"/>
    <property type="match status" value="1"/>
</dbReference>
<dbReference type="InterPro" id="IPR036396">
    <property type="entry name" value="Cyt_P450_sf"/>
</dbReference>
<comment type="cofactor">
    <cofactor evidence="1 7">
        <name>heme</name>
        <dbReference type="ChEBI" id="CHEBI:30413"/>
    </cofactor>
</comment>
<dbReference type="AlphaFoldDB" id="A0A6F9DB02"/>
<evidence type="ECO:0000256" key="6">
    <source>
        <dbReference type="ARBA" id="ARBA00023033"/>
    </source>
</evidence>
<evidence type="ECO:0000256" key="3">
    <source>
        <dbReference type="ARBA" id="ARBA00022723"/>
    </source>
</evidence>
<keyword evidence="6 8" id="KW-0503">Monooxygenase</keyword>
<evidence type="ECO:0000256" key="9">
    <source>
        <dbReference type="SAM" id="Phobius"/>
    </source>
</evidence>
<evidence type="ECO:0000256" key="1">
    <source>
        <dbReference type="ARBA" id="ARBA00001971"/>
    </source>
</evidence>
<gene>
    <name evidence="10" type="primary">Cyp2j9-002</name>
</gene>
<evidence type="ECO:0000256" key="2">
    <source>
        <dbReference type="ARBA" id="ARBA00010617"/>
    </source>
</evidence>
<evidence type="ECO:0000256" key="4">
    <source>
        <dbReference type="ARBA" id="ARBA00023002"/>
    </source>
</evidence>
<dbReference type="GO" id="GO:0005506">
    <property type="term" value="F:iron ion binding"/>
    <property type="evidence" value="ECO:0007669"/>
    <property type="project" value="InterPro"/>
</dbReference>
<dbReference type="GO" id="GO:0006082">
    <property type="term" value="P:organic acid metabolic process"/>
    <property type="evidence" value="ECO:0007669"/>
    <property type="project" value="TreeGrafter"/>
</dbReference>
<evidence type="ECO:0000256" key="8">
    <source>
        <dbReference type="RuleBase" id="RU000461"/>
    </source>
</evidence>
<dbReference type="PANTHER" id="PTHR24300">
    <property type="entry name" value="CYTOCHROME P450 508A4-RELATED"/>
    <property type="match status" value="1"/>
</dbReference>
<dbReference type="GO" id="GO:0005737">
    <property type="term" value="C:cytoplasm"/>
    <property type="evidence" value="ECO:0007669"/>
    <property type="project" value="TreeGrafter"/>
</dbReference>
<dbReference type="Gene3D" id="1.10.630.10">
    <property type="entry name" value="Cytochrome P450"/>
    <property type="match status" value="1"/>
</dbReference>
<keyword evidence="9" id="KW-0472">Membrane</keyword>
<accession>A0A6F9DB02</accession>
<keyword evidence="4 8" id="KW-0560">Oxidoreductase</keyword>
<dbReference type="GO" id="GO:0008395">
    <property type="term" value="F:steroid hydroxylase activity"/>
    <property type="evidence" value="ECO:0007669"/>
    <property type="project" value="TreeGrafter"/>
</dbReference>
<dbReference type="GO" id="GO:0020037">
    <property type="term" value="F:heme binding"/>
    <property type="evidence" value="ECO:0007669"/>
    <property type="project" value="InterPro"/>
</dbReference>